<dbReference type="EMBL" id="CP056597">
    <property type="protein sequence ID" value="QLY37315.1"/>
    <property type="molecule type" value="Genomic_DNA"/>
</dbReference>
<reference evidence="2" key="1">
    <citation type="submission" date="2020-06" db="EMBL/GenBank/DDBJ databases">
        <title>REHAB project genomes.</title>
        <authorList>
            <person name="Shaw L.P."/>
        </authorList>
    </citation>
    <scope>NUCLEOTIDE SEQUENCE [LARGE SCALE GENOMIC DNA]</scope>
    <source>
        <strain evidence="2">RHBSTW-00334</strain>
    </source>
</reference>
<evidence type="ECO:0000313" key="1">
    <source>
        <dbReference type="EMBL" id="QLY37315.1"/>
    </source>
</evidence>
<proteinExistence type="predicted"/>
<gene>
    <name evidence="1" type="ORF">HV164_12610</name>
</gene>
<dbReference type="RefSeq" id="WP_181625419.1">
    <property type="nucleotide sequence ID" value="NZ_CP056597.1"/>
</dbReference>
<dbReference type="AlphaFoldDB" id="A0ABD7AZ90"/>
<sequence>MTAAFAFVKARWKTIIVLLMLAGAFLAGNIWSERGWQKKWADRNSMESSQEANAQTAARWIEQGRIIARDEAVKDAQEQAAKSAANAAGLSATVSQLRTEATKLVTRLDAAKHTSDLAATVRSNTTDASAGMLANMLGDIAAEAKRYAGIADERYTAGMTCERIYDSVRESNNNPICDWWSGRGEWRWRCFSF</sequence>
<dbReference type="Pfam" id="PF10721">
    <property type="entry name" value="DUF2514"/>
    <property type="match status" value="1"/>
</dbReference>
<evidence type="ECO:0000313" key="2">
    <source>
        <dbReference type="Proteomes" id="UP000512043"/>
    </source>
</evidence>
<protein>
    <submittedName>
        <fullName evidence="1">DUF2514 domain-containing protein</fullName>
    </submittedName>
</protein>
<dbReference type="Proteomes" id="UP000512043">
    <property type="component" value="Chromosome"/>
</dbReference>
<organism evidence="1 2">
    <name type="scientific">Citrobacter freundii</name>
    <dbReference type="NCBI Taxonomy" id="546"/>
    <lineage>
        <taxon>Bacteria</taxon>
        <taxon>Pseudomonadati</taxon>
        <taxon>Pseudomonadota</taxon>
        <taxon>Gammaproteobacteria</taxon>
        <taxon>Enterobacterales</taxon>
        <taxon>Enterobacteriaceae</taxon>
        <taxon>Citrobacter</taxon>
        <taxon>Citrobacter freundii complex</taxon>
    </lineage>
</organism>
<dbReference type="InterPro" id="IPR019659">
    <property type="entry name" value="DUF2514"/>
</dbReference>
<name>A0ABD7AZ90_CITFR</name>
<accession>A0ABD7AZ90</accession>